<evidence type="ECO:0000256" key="6">
    <source>
        <dbReference type="RuleBase" id="RU003355"/>
    </source>
</evidence>
<dbReference type="SUPFAM" id="SSF52743">
    <property type="entry name" value="Subtilisin-like"/>
    <property type="match status" value="1"/>
</dbReference>
<feature type="active site" description="Charge relay system" evidence="5">
    <location>
        <position position="192"/>
    </location>
</feature>
<dbReference type="PROSITE" id="PS00136">
    <property type="entry name" value="SUBTILASE_ASP"/>
    <property type="match status" value="1"/>
</dbReference>
<dbReference type="InterPro" id="IPR000209">
    <property type="entry name" value="Peptidase_S8/S53_dom"/>
</dbReference>
<evidence type="ECO:0000313" key="9">
    <source>
        <dbReference type="EMBL" id="MBB6038807.1"/>
    </source>
</evidence>
<dbReference type="InterPro" id="IPR015500">
    <property type="entry name" value="Peptidase_S8_subtilisin-rel"/>
</dbReference>
<evidence type="ECO:0000256" key="5">
    <source>
        <dbReference type="PROSITE-ProRule" id="PRU01240"/>
    </source>
</evidence>
<dbReference type="Gene3D" id="3.40.50.200">
    <property type="entry name" value="Peptidase S8/S53 domain"/>
    <property type="match status" value="1"/>
</dbReference>
<dbReference type="GO" id="GO:0004252">
    <property type="term" value="F:serine-type endopeptidase activity"/>
    <property type="evidence" value="ECO:0007669"/>
    <property type="project" value="UniProtKB-UniRule"/>
</dbReference>
<comment type="similarity">
    <text evidence="1 5 6">Belongs to the peptidase S8 family.</text>
</comment>
<feature type="domain" description="P/Homo B" evidence="8">
    <location>
        <begin position="402"/>
        <end position="521"/>
    </location>
</feature>
<dbReference type="InterPro" id="IPR034193">
    <property type="entry name" value="PCSK9_ProteinaseK-like"/>
</dbReference>
<dbReference type="Gene3D" id="3.30.70.80">
    <property type="entry name" value="Peptidase S8 propeptide/proteinase inhibitor I9"/>
    <property type="match status" value="1"/>
</dbReference>
<evidence type="ECO:0000256" key="1">
    <source>
        <dbReference type="ARBA" id="ARBA00011073"/>
    </source>
</evidence>
<dbReference type="PROSITE" id="PS00137">
    <property type="entry name" value="SUBTILASE_HIS"/>
    <property type="match status" value="1"/>
</dbReference>
<name>A0A841FZJ7_9ACTN</name>
<dbReference type="CDD" id="cd04077">
    <property type="entry name" value="Peptidases_S8_PCSK9_ProteinaseK_like"/>
    <property type="match status" value="1"/>
</dbReference>
<comment type="caution">
    <text evidence="9">The sequence shown here is derived from an EMBL/GenBank/DDBJ whole genome shotgun (WGS) entry which is preliminary data.</text>
</comment>
<dbReference type="InterPro" id="IPR036852">
    <property type="entry name" value="Peptidase_S8/S53_dom_sf"/>
</dbReference>
<gene>
    <name evidence="9" type="ORF">HNR73_006693</name>
</gene>
<dbReference type="InterPro" id="IPR023828">
    <property type="entry name" value="Peptidase_S8_Ser-AS"/>
</dbReference>
<organism evidence="9 10">
    <name type="scientific">Phytomonospora endophytica</name>
    <dbReference type="NCBI Taxonomy" id="714109"/>
    <lineage>
        <taxon>Bacteria</taxon>
        <taxon>Bacillati</taxon>
        <taxon>Actinomycetota</taxon>
        <taxon>Actinomycetes</taxon>
        <taxon>Micromonosporales</taxon>
        <taxon>Micromonosporaceae</taxon>
        <taxon>Phytomonospora</taxon>
    </lineage>
</organism>
<evidence type="ECO:0000313" key="10">
    <source>
        <dbReference type="Proteomes" id="UP000548476"/>
    </source>
</evidence>
<protein>
    <recommendedName>
        <fullName evidence="8">P/Homo B domain-containing protein</fullName>
    </recommendedName>
</protein>
<dbReference type="Proteomes" id="UP000548476">
    <property type="component" value="Unassembled WGS sequence"/>
</dbReference>
<dbReference type="InterPro" id="IPR023827">
    <property type="entry name" value="Peptidase_S8_Asp-AS"/>
</dbReference>
<sequence length="521" mass="53437">MSDFARSLVRAVCALLLAAAAFPAAGPAAAAPADAPLYTDGTADVPGRYIVVLKPSVSTLDAPTAAVTAAGGTVRHRYRAAFQGFSADLPPAALDGIRKNPDVDYVQSVRVHRQEDLAGGGTQPGAPWHLDRIDQRQLPLDGNYGYADDADEVRVYVLDTGVRATHTEFEGRASGVYTSINDGNGTNDCHGHGTFVSSHIAGKTYGAAKKASIKAVRILDCGASGTTEQIVDGMDWTADNAVLPAVANMSVQSSGGNADRVMDTAAKGMIDKGILLVLIAGNFNKGDCQNSPKDARAIIMAASTRTDSRNTGTNASSYGSCVTAFAPGANVTGAGRASDTATQSGWYGTSFAAPLAAGAVALDLEKNPSLTMAQAKDHVITNATTGLLTDIGTGSPNRLLYTGPGSTGGCAPVTNPTDVPIADLATADSPVTVSGCTGAAATSTVAVDIVHTYRGDLVVSLIAPDGTARTLHNRTGGSADNLKTTYTVDLSSEARNGTWTLRVRDAAANDSGYVNSWTLTL</sequence>
<evidence type="ECO:0000259" key="8">
    <source>
        <dbReference type="PROSITE" id="PS51829"/>
    </source>
</evidence>
<dbReference type="Pfam" id="PF05922">
    <property type="entry name" value="Inhibitor_I9"/>
    <property type="match status" value="1"/>
</dbReference>
<dbReference type="InterPro" id="IPR002884">
    <property type="entry name" value="P_dom"/>
</dbReference>
<dbReference type="PROSITE" id="PS51829">
    <property type="entry name" value="P_HOMO_B"/>
    <property type="match status" value="1"/>
</dbReference>
<dbReference type="InterPro" id="IPR010259">
    <property type="entry name" value="S8pro/Inhibitor_I9"/>
</dbReference>
<dbReference type="SUPFAM" id="SSF49785">
    <property type="entry name" value="Galactose-binding domain-like"/>
    <property type="match status" value="1"/>
</dbReference>
<evidence type="ECO:0000256" key="3">
    <source>
        <dbReference type="ARBA" id="ARBA00022801"/>
    </source>
</evidence>
<keyword evidence="3 5" id="KW-0378">Hydrolase</keyword>
<dbReference type="Pfam" id="PF00082">
    <property type="entry name" value="Peptidase_S8"/>
    <property type="match status" value="1"/>
</dbReference>
<dbReference type="InterPro" id="IPR037045">
    <property type="entry name" value="S8pro/Inhibitor_I9_sf"/>
</dbReference>
<keyword evidence="7" id="KW-0732">Signal</keyword>
<dbReference type="PANTHER" id="PTHR43806:SF58">
    <property type="entry name" value="ALKALINE PROTEASE 1-RELATED"/>
    <property type="match status" value="1"/>
</dbReference>
<keyword evidence="4 5" id="KW-0720">Serine protease</keyword>
<dbReference type="Gene3D" id="2.60.120.260">
    <property type="entry name" value="Galactose-binding domain-like"/>
    <property type="match status" value="1"/>
</dbReference>
<dbReference type="PROSITE" id="PS51318">
    <property type="entry name" value="TAT"/>
    <property type="match status" value="1"/>
</dbReference>
<dbReference type="InterPro" id="IPR008979">
    <property type="entry name" value="Galactose-bd-like_sf"/>
</dbReference>
<dbReference type="InterPro" id="IPR050131">
    <property type="entry name" value="Peptidase_S8_subtilisin-like"/>
</dbReference>
<dbReference type="PROSITE" id="PS51892">
    <property type="entry name" value="SUBTILASE"/>
    <property type="match status" value="1"/>
</dbReference>
<feature type="signal peptide" evidence="7">
    <location>
        <begin position="1"/>
        <end position="30"/>
    </location>
</feature>
<proteinExistence type="inferred from homology"/>
<dbReference type="RefSeq" id="WP_184791622.1">
    <property type="nucleotide sequence ID" value="NZ_BONT01000060.1"/>
</dbReference>
<evidence type="ECO:0000256" key="7">
    <source>
        <dbReference type="SAM" id="SignalP"/>
    </source>
</evidence>
<dbReference type="PRINTS" id="PR00723">
    <property type="entry name" value="SUBTILISIN"/>
</dbReference>
<dbReference type="EMBL" id="JACHGT010000018">
    <property type="protein sequence ID" value="MBB6038807.1"/>
    <property type="molecule type" value="Genomic_DNA"/>
</dbReference>
<keyword evidence="10" id="KW-1185">Reference proteome</keyword>
<dbReference type="PANTHER" id="PTHR43806">
    <property type="entry name" value="PEPTIDASE S8"/>
    <property type="match status" value="1"/>
</dbReference>
<reference evidence="9 10" key="1">
    <citation type="submission" date="2020-08" db="EMBL/GenBank/DDBJ databases">
        <title>Genomic Encyclopedia of Type Strains, Phase IV (KMG-IV): sequencing the most valuable type-strain genomes for metagenomic binning, comparative biology and taxonomic classification.</title>
        <authorList>
            <person name="Goeker M."/>
        </authorList>
    </citation>
    <scope>NUCLEOTIDE SEQUENCE [LARGE SCALE GENOMIC DNA]</scope>
    <source>
        <strain evidence="9 10">YIM 65646</strain>
    </source>
</reference>
<dbReference type="AlphaFoldDB" id="A0A841FZJ7"/>
<accession>A0A841FZJ7</accession>
<dbReference type="PROSITE" id="PS00138">
    <property type="entry name" value="SUBTILASE_SER"/>
    <property type="match status" value="1"/>
</dbReference>
<dbReference type="InterPro" id="IPR022398">
    <property type="entry name" value="Peptidase_S8_His-AS"/>
</dbReference>
<feature type="active site" description="Charge relay system" evidence="5">
    <location>
        <position position="350"/>
    </location>
</feature>
<dbReference type="Pfam" id="PF01483">
    <property type="entry name" value="P_proprotein"/>
    <property type="match status" value="1"/>
</dbReference>
<feature type="active site" description="Charge relay system" evidence="5">
    <location>
        <position position="159"/>
    </location>
</feature>
<dbReference type="FunFam" id="3.40.50.200:FF:000016">
    <property type="entry name" value="Proprotein convertase subtilisin/kexin type 9"/>
    <property type="match status" value="1"/>
</dbReference>
<dbReference type="InterPro" id="IPR006311">
    <property type="entry name" value="TAT_signal"/>
</dbReference>
<feature type="chain" id="PRO_5032674133" description="P/Homo B domain-containing protein" evidence="7">
    <location>
        <begin position="31"/>
        <end position="521"/>
    </location>
</feature>
<evidence type="ECO:0000256" key="2">
    <source>
        <dbReference type="ARBA" id="ARBA00022670"/>
    </source>
</evidence>
<dbReference type="GO" id="GO:0006508">
    <property type="term" value="P:proteolysis"/>
    <property type="evidence" value="ECO:0007669"/>
    <property type="project" value="UniProtKB-KW"/>
</dbReference>
<keyword evidence="2 5" id="KW-0645">Protease</keyword>
<dbReference type="GO" id="GO:0005615">
    <property type="term" value="C:extracellular space"/>
    <property type="evidence" value="ECO:0007669"/>
    <property type="project" value="TreeGrafter"/>
</dbReference>
<dbReference type="SUPFAM" id="SSF54897">
    <property type="entry name" value="Protease propeptides/inhibitors"/>
    <property type="match status" value="1"/>
</dbReference>
<evidence type="ECO:0000256" key="4">
    <source>
        <dbReference type="ARBA" id="ARBA00022825"/>
    </source>
</evidence>